<protein>
    <recommendedName>
        <fullName evidence="4">Lipoprotein</fullName>
    </recommendedName>
</protein>
<comment type="caution">
    <text evidence="2">The sequence shown here is derived from an EMBL/GenBank/DDBJ whole genome shotgun (WGS) entry which is preliminary data.</text>
</comment>
<gene>
    <name evidence="2" type="ORF">CDV28_11344</name>
</gene>
<feature type="signal peptide" evidence="1">
    <location>
        <begin position="1"/>
        <end position="19"/>
    </location>
</feature>
<proteinExistence type="predicted"/>
<reference evidence="2" key="1">
    <citation type="submission" date="2017-07" db="EMBL/GenBank/DDBJ databases">
        <title>The cable genome - Insights into the physiology and evolution of filamentous bacteria capable of sulfide oxidation via long distance electron transfer.</title>
        <authorList>
            <person name="Thorup C."/>
            <person name="Bjerg J.T."/>
            <person name="Schreiber L."/>
            <person name="Nielsen L.P."/>
            <person name="Kjeldsen K.U."/>
            <person name="Boesen T."/>
            <person name="Boggild A."/>
            <person name="Meysman F."/>
            <person name="Geelhoed J."/>
            <person name="Schramm A."/>
        </authorList>
    </citation>
    <scope>NUCLEOTIDE SEQUENCE [LARGE SCALE GENOMIC DNA]</scope>
    <source>
        <strain evidence="2">GS</strain>
    </source>
</reference>
<accession>A0A521G1Y5</accession>
<feature type="chain" id="PRO_5022210036" description="Lipoprotein" evidence="1">
    <location>
        <begin position="20"/>
        <end position="131"/>
    </location>
</feature>
<keyword evidence="3" id="KW-1185">Reference proteome</keyword>
<sequence>MKKMLLLCGCLAVLTISCAKDKPAEPTPPKLIELKYNAAVEEGGIRIQFAAVTSDSRCPTGTQCSWAGNAEIVLELTGDGNQAAILNTNSQYQQSYRYNEYNITLKELKPHPEAGQQIDVNSYVAVLTIEK</sequence>
<dbReference type="Proteomes" id="UP000316238">
    <property type="component" value="Unassembled WGS sequence"/>
</dbReference>
<dbReference type="AlphaFoldDB" id="A0A521G1Y5"/>
<dbReference type="EMBL" id="NQJD01000013">
    <property type="protein sequence ID" value="TAA75016.1"/>
    <property type="molecule type" value="Genomic_DNA"/>
</dbReference>
<keyword evidence="1" id="KW-0732">Signal</keyword>
<evidence type="ECO:0000256" key="1">
    <source>
        <dbReference type="SAM" id="SignalP"/>
    </source>
</evidence>
<evidence type="ECO:0000313" key="2">
    <source>
        <dbReference type="EMBL" id="TAA75016.1"/>
    </source>
</evidence>
<evidence type="ECO:0008006" key="4">
    <source>
        <dbReference type="Google" id="ProtNLM"/>
    </source>
</evidence>
<name>A0A521G1Y5_9BACT</name>
<organism evidence="2 3">
    <name type="scientific">Candidatus Electronema aureum</name>
    <dbReference type="NCBI Taxonomy" id="2005002"/>
    <lineage>
        <taxon>Bacteria</taxon>
        <taxon>Pseudomonadati</taxon>
        <taxon>Thermodesulfobacteriota</taxon>
        <taxon>Desulfobulbia</taxon>
        <taxon>Desulfobulbales</taxon>
        <taxon>Desulfobulbaceae</taxon>
        <taxon>Candidatus Electronema</taxon>
    </lineage>
</organism>
<evidence type="ECO:0000313" key="3">
    <source>
        <dbReference type="Proteomes" id="UP000316238"/>
    </source>
</evidence>
<dbReference type="PROSITE" id="PS51257">
    <property type="entry name" value="PROKAR_LIPOPROTEIN"/>
    <property type="match status" value="1"/>
</dbReference>